<sequence>MRPLRVASAWEDSLVANGCTIIGQLLLGAVAHRFGVDRHPVLIEARTRDLLPWVGRTILTASSTALVIGRGGVSSYALEMTGSVAAAPMAAW</sequence>
<protein>
    <submittedName>
        <fullName evidence="1">Uncharacterized protein</fullName>
    </submittedName>
</protein>
<dbReference type="EMBL" id="BSTX01000002">
    <property type="protein sequence ID" value="GLZ78193.1"/>
    <property type="molecule type" value="Genomic_DNA"/>
</dbReference>
<accession>A0A9W6SLH8</accession>
<evidence type="ECO:0000313" key="2">
    <source>
        <dbReference type="Proteomes" id="UP001165079"/>
    </source>
</evidence>
<evidence type="ECO:0000313" key="1">
    <source>
        <dbReference type="EMBL" id="GLZ78193.1"/>
    </source>
</evidence>
<dbReference type="Proteomes" id="UP001165079">
    <property type="component" value="Unassembled WGS sequence"/>
</dbReference>
<keyword evidence="2" id="KW-1185">Reference proteome</keyword>
<name>A0A9W6SLH8_9ACTN</name>
<organism evidence="1 2">
    <name type="scientific">Actinorhabdospora filicis</name>
    <dbReference type="NCBI Taxonomy" id="1785913"/>
    <lineage>
        <taxon>Bacteria</taxon>
        <taxon>Bacillati</taxon>
        <taxon>Actinomycetota</taxon>
        <taxon>Actinomycetes</taxon>
        <taxon>Micromonosporales</taxon>
        <taxon>Micromonosporaceae</taxon>
        <taxon>Actinorhabdospora</taxon>
    </lineage>
</organism>
<proteinExistence type="predicted"/>
<gene>
    <name evidence="1" type="ORF">Afil01_30000</name>
</gene>
<reference evidence="1" key="1">
    <citation type="submission" date="2023-03" db="EMBL/GenBank/DDBJ databases">
        <title>Actinorhabdospora filicis NBRC 111898.</title>
        <authorList>
            <person name="Ichikawa N."/>
            <person name="Sato H."/>
            <person name="Tonouchi N."/>
        </authorList>
    </citation>
    <scope>NUCLEOTIDE SEQUENCE</scope>
    <source>
        <strain evidence="1">NBRC 111898</strain>
    </source>
</reference>
<dbReference type="AlphaFoldDB" id="A0A9W6SLH8"/>
<comment type="caution">
    <text evidence="1">The sequence shown here is derived from an EMBL/GenBank/DDBJ whole genome shotgun (WGS) entry which is preliminary data.</text>
</comment>